<protein>
    <submittedName>
        <fullName evidence="3">Response regulator</fullName>
    </submittedName>
</protein>
<keyword evidence="1" id="KW-0597">Phosphoprotein</keyword>
<dbReference type="InterPro" id="IPR052893">
    <property type="entry name" value="TCS_response_regulator"/>
</dbReference>
<dbReference type="RefSeq" id="WP_314508793.1">
    <property type="nucleotide sequence ID" value="NZ_JASJOU010000001.1"/>
</dbReference>
<accession>A0AAE3UBP1</accession>
<dbReference type="EMBL" id="JASJOU010000001">
    <property type="protein sequence ID" value="MDJ1499260.1"/>
    <property type="molecule type" value="Genomic_DNA"/>
</dbReference>
<dbReference type="Proteomes" id="UP001232063">
    <property type="component" value="Unassembled WGS sequence"/>
</dbReference>
<feature type="domain" description="Response regulatory" evidence="2">
    <location>
        <begin position="7"/>
        <end position="126"/>
    </location>
</feature>
<evidence type="ECO:0000313" key="3">
    <source>
        <dbReference type="EMBL" id="MDJ1499260.1"/>
    </source>
</evidence>
<feature type="modified residue" description="4-aspartylphosphate" evidence="1">
    <location>
        <position position="59"/>
    </location>
</feature>
<dbReference type="GO" id="GO:0000160">
    <property type="term" value="P:phosphorelay signal transduction system"/>
    <property type="evidence" value="ECO:0007669"/>
    <property type="project" value="InterPro"/>
</dbReference>
<proteinExistence type="predicted"/>
<evidence type="ECO:0000259" key="2">
    <source>
        <dbReference type="PROSITE" id="PS50110"/>
    </source>
</evidence>
<dbReference type="Pfam" id="PF00072">
    <property type="entry name" value="Response_reg"/>
    <property type="match status" value="1"/>
</dbReference>
<organism evidence="3 4">
    <name type="scientific">Xanthocytophaga agilis</name>
    <dbReference type="NCBI Taxonomy" id="3048010"/>
    <lineage>
        <taxon>Bacteria</taxon>
        <taxon>Pseudomonadati</taxon>
        <taxon>Bacteroidota</taxon>
        <taxon>Cytophagia</taxon>
        <taxon>Cytophagales</taxon>
        <taxon>Rhodocytophagaceae</taxon>
        <taxon>Xanthocytophaga</taxon>
    </lineage>
</organism>
<comment type="caution">
    <text evidence="3">The sequence shown here is derived from an EMBL/GenBank/DDBJ whole genome shotgun (WGS) entry which is preliminary data.</text>
</comment>
<dbReference type="SMART" id="SM00448">
    <property type="entry name" value="REC"/>
    <property type="match status" value="1"/>
</dbReference>
<dbReference type="PANTHER" id="PTHR44520:SF2">
    <property type="entry name" value="RESPONSE REGULATOR RCP1"/>
    <property type="match status" value="1"/>
</dbReference>
<keyword evidence="4" id="KW-1185">Reference proteome</keyword>
<sequence>MRLKKPYILMLEDDPDDRMITDSIASQLEVDIQFLYLTYSNELFSALESGEQPALIMLDYNSKPQNGLEILKKLKSNPAYRSIPVIVLGESASDPHIDECYQLGANSFILKPGTYDLTVHKIRTFLEYWFQVAEL</sequence>
<dbReference type="PROSITE" id="PS50110">
    <property type="entry name" value="RESPONSE_REGULATORY"/>
    <property type="match status" value="1"/>
</dbReference>
<evidence type="ECO:0000313" key="4">
    <source>
        <dbReference type="Proteomes" id="UP001232063"/>
    </source>
</evidence>
<evidence type="ECO:0000256" key="1">
    <source>
        <dbReference type="PROSITE-ProRule" id="PRU00169"/>
    </source>
</evidence>
<dbReference type="AlphaFoldDB" id="A0AAE3UBP1"/>
<dbReference type="Gene3D" id="3.40.50.2300">
    <property type="match status" value="1"/>
</dbReference>
<dbReference type="InterPro" id="IPR001789">
    <property type="entry name" value="Sig_transdc_resp-reg_receiver"/>
</dbReference>
<dbReference type="SUPFAM" id="SSF52172">
    <property type="entry name" value="CheY-like"/>
    <property type="match status" value="1"/>
</dbReference>
<dbReference type="PANTHER" id="PTHR44520">
    <property type="entry name" value="RESPONSE REGULATOR RCP1-RELATED"/>
    <property type="match status" value="1"/>
</dbReference>
<gene>
    <name evidence="3" type="ORF">QNI22_01315</name>
</gene>
<name>A0AAE3UBP1_9BACT</name>
<reference evidence="3" key="1">
    <citation type="submission" date="2023-05" db="EMBL/GenBank/DDBJ databases">
        <authorList>
            <person name="Zhang X."/>
        </authorList>
    </citation>
    <scope>NUCLEOTIDE SEQUENCE</scope>
    <source>
        <strain evidence="3">BD1B2-1</strain>
    </source>
</reference>
<dbReference type="InterPro" id="IPR011006">
    <property type="entry name" value="CheY-like_superfamily"/>
</dbReference>